<organism evidence="2 3">
    <name type="scientific">Stylosanthes scabra</name>
    <dbReference type="NCBI Taxonomy" id="79078"/>
    <lineage>
        <taxon>Eukaryota</taxon>
        <taxon>Viridiplantae</taxon>
        <taxon>Streptophyta</taxon>
        <taxon>Embryophyta</taxon>
        <taxon>Tracheophyta</taxon>
        <taxon>Spermatophyta</taxon>
        <taxon>Magnoliopsida</taxon>
        <taxon>eudicotyledons</taxon>
        <taxon>Gunneridae</taxon>
        <taxon>Pentapetalae</taxon>
        <taxon>rosids</taxon>
        <taxon>fabids</taxon>
        <taxon>Fabales</taxon>
        <taxon>Fabaceae</taxon>
        <taxon>Papilionoideae</taxon>
        <taxon>50 kb inversion clade</taxon>
        <taxon>dalbergioids sensu lato</taxon>
        <taxon>Dalbergieae</taxon>
        <taxon>Pterocarpus clade</taxon>
        <taxon>Stylosanthes</taxon>
    </lineage>
</organism>
<reference evidence="2 3" key="1">
    <citation type="journal article" date="2023" name="Plants (Basel)">
        <title>Bridging the Gap: Combining Genomics and Transcriptomics Approaches to Understand Stylosanthes scabra, an Orphan Legume from the Brazilian Caatinga.</title>
        <authorList>
            <person name="Ferreira-Neto J.R.C."/>
            <person name="da Silva M.D."/>
            <person name="Binneck E."/>
            <person name="de Melo N.F."/>
            <person name="da Silva R.H."/>
            <person name="de Melo A.L.T.M."/>
            <person name="Pandolfi V."/>
            <person name="Bustamante F.O."/>
            <person name="Brasileiro-Vidal A.C."/>
            <person name="Benko-Iseppon A.M."/>
        </authorList>
    </citation>
    <scope>NUCLEOTIDE SEQUENCE [LARGE SCALE GENOMIC DNA]</scope>
    <source>
        <tissue evidence="2">Leaves</tissue>
    </source>
</reference>
<feature type="region of interest" description="Disordered" evidence="1">
    <location>
        <begin position="1"/>
        <end position="78"/>
    </location>
</feature>
<evidence type="ECO:0000313" key="2">
    <source>
        <dbReference type="EMBL" id="MED6214804.1"/>
    </source>
</evidence>
<feature type="compositionally biased region" description="Basic and acidic residues" evidence="1">
    <location>
        <begin position="1"/>
        <end position="19"/>
    </location>
</feature>
<feature type="non-terminal residue" evidence="2">
    <location>
        <position position="78"/>
    </location>
</feature>
<keyword evidence="3" id="KW-1185">Reference proteome</keyword>
<gene>
    <name evidence="2" type="ORF">PIB30_106895</name>
</gene>
<name>A0ABU6YX48_9FABA</name>
<dbReference type="EMBL" id="JASCZI010246020">
    <property type="protein sequence ID" value="MED6214804.1"/>
    <property type="molecule type" value="Genomic_DNA"/>
</dbReference>
<accession>A0ABU6YX48</accession>
<proteinExistence type="predicted"/>
<sequence>KNEEKNLEEQEKRNLEHSVRAPMPRRGHSRLGVQSHFSGPNHPRLGVAHQPQAPQGHSKPTPRRPTQRLGVTKHPEAQ</sequence>
<dbReference type="Proteomes" id="UP001341840">
    <property type="component" value="Unassembled WGS sequence"/>
</dbReference>
<evidence type="ECO:0000313" key="3">
    <source>
        <dbReference type="Proteomes" id="UP001341840"/>
    </source>
</evidence>
<feature type="non-terminal residue" evidence="2">
    <location>
        <position position="1"/>
    </location>
</feature>
<protein>
    <submittedName>
        <fullName evidence="2">Uncharacterized protein</fullName>
    </submittedName>
</protein>
<evidence type="ECO:0000256" key="1">
    <source>
        <dbReference type="SAM" id="MobiDB-lite"/>
    </source>
</evidence>
<comment type="caution">
    <text evidence="2">The sequence shown here is derived from an EMBL/GenBank/DDBJ whole genome shotgun (WGS) entry which is preliminary data.</text>
</comment>